<comment type="caution">
    <text evidence="1">The sequence shown here is derived from an EMBL/GenBank/DDBJ whole genome shotgun (WGS) entry which is preliminary data.</text>
</comment>
<evidence type="ECO:0000313" key="1">
    <source>
        <dbReference type="EMBL" id="EMO53119.1"/>
    </source>
</evidence>
<name>M6VIY7_9LEPT</name>
<organism evidence="1 2">
    <name type="scientific">Leptospira noguchii</name>
    <dbReference type="NCBI Taxonomy" id="28182"/>
    <lineage>
        <taxon>Bacteria</taxon>
        <taxon>Pseudomonadati</taxon>
        <taxon>Spirochaetota</taxon>
        <taxon>Spirochaetia</taxon>
        <taxon>Leptospirales</taxon>
        <taxon>Leptospiraceae</taxon>
        <taxon>Leptospira</taxon>
    </lineage>
</organism>
<dbReference type="EMBL" id="AKWD02000051">
    <property type="protein sequence ID" value="EMO53119.1"/>
    <property type="molecule type" value="Genomic_DNA"/>
</dbReference>
<evidence type="ECO:0000313" key="2">
    <source>
        <dbReference type="Proteomes" id="UP000012112"/>
    </source>
</evidence>
<accession>M6VIY7</accession>
<proteinExistence type="predicted"/>
<protein>
    <submittedName>
        <fullName evidence="1">Uncharacterized protein</fullName>
    </submittedName>
</protein>
<sequence length="41" mass="4736">MRTYKIVLKLTIDFTIDVEVLKIALNPELLSFLKGTLHSNF</sequence>
<dbReference type="Proteomes" id="UP000012112">
    <property type="component" value="Unassembled WGS sequence"/>
</dbReference>
<gene>
    <name evidence="1" type="ORF">LEP1GSC172_3916</name>
</gene>
<dbReference type="AlphaFoldDB" id="M6VIY7"/>
<reference evidence="1 2" key="1">
    <citation type="submission" date="2013-01" db="EMBL/GenBank/DDBJ databases">
        <authorList>
            <person name="Harkins D.M."/>
            <person name="Durkin A.S."/>
            <person name="Brinkac L.M."/>
            <person name="Haft D.H."/>
            <person name="Selengut J.D."/>
            <person name="Sanka R."/>
            <person name="DePew J."/>
            <person name="Purushe J."/>
            <person name="Matthias M.A."/>
            <person name="Vinetz J.M."/>
            <person name="Sutton G.G."/>
            <person name="Nierman W.C."/>
            <person name="Fouts D.E."/>
        </authorList>
    </citation>
    <scope>NUCLEOTIDE SEQUENCE [LARGE SCALE GENOMIC DNA]</scope>
    <source>
        <strain evidence="1 2">HAI1536</strain>
    </source>
</reference>